<evidence type="ECO:0000313" key="5">
    <source>
        <dbReference type="Proteomes" id="UP000428333"/>
    </source>
</evidence>
<dbReference type="SUPFAM" id="SSF81901">
    <property type="entry name" value="HCP-like"/>
    <property type="match status" value="1"/>
</dbReference>
<dbReference type="NCBIfam" id="TIGR00756">
    <property type="entry name" value="PPR"/>
    <property type="match status" value="10"/>
</dbReference>
<accession>A0A6A4L7Z1</accession>
<dbReference type="Pfam" id="PF13041">
    <property type="entry name" value="PPR_2"/>
    <property type="match status" value="5"/>
</dbReference>
<protein>
    <recommendedName>
        <fullName evidence="6">Pentacotripeptide-repeat region of PRORP domain-containing protein</fullName>
    </recommendedName>
</protein>
<evidence type="ECO:0008006" key="6">
    <source>
        <dbReference type="Google" id="ProtNLM"/>
    </source>
</evidence>
<evidence type="ECO:0000256" key="1">
    <source>
        <dbReference type="ARBA" id="ARBA00007626"/>
    </source>
</evidence>
<dbReference type="InterPro" id="IPR011990">
    <property type="entry name" value="TPR-like_helical_dom_sf"/>
</dbReference>
<comment type="similarity">
    <text evidence="1">Belongs to the PPR family. P subfamily.</text>
</comment>
<reference evidence="4 5" key="1">
    <citation type="journal article" date="2019" name="Genome Biol. Evol.">
        <title>The Rhododendron genome and chromosomal organization provide insight into shared whole-genome duplications across the heath family (Ericaceae).</title>
        <authorList>
            <person name="Soza V.L."/>
            <person name="Lindsley D."/>
            <person name="Waalkes A."/>
            <person name="Ramage E."/>
            <person name="Patwardhan R.P."/>
            <person name="Burton J.N."/>
            <person name="Adey A."/>
            <person name="Kumar A."/>
            <person name="Qiu R."/>
            <person name="Shendure J."/>
            <person name="Hall B."/>
        </authorList>
    </citation>
    <scope>NUCLEOTIDE SEQUENCE [LARGE SCALE GENOMIC DNA]</scope>
    <source>
        <strain evidence="4">RSF 1966-606</strain>
    </source>
</reference>
<dbReference type="InterPro" id="IPR002885">
    <property type="entry name" value="PPR_rpt"/>
</dbReference>
<dbReference type="GO" id="GO:0003729">
    <property type="term" value="F:mRNA binding"/>
    <property type="evidence" value="ECO:0007669"/>
    <property type="project" value="TreeGrafter"/>
</dbReference>
<dbReference type="PANTHER" id="PTHR47933:SF11">
    <property type="entry name" value="PENTATRICOPEPTIDE REPEAT-CONTAINING PROTEIN 2"/>
    <property type="match status" value="1"/>
</dbReference>
<evidence type="ECO:0000313" key="4">
    <source>
        <dbReference type="EMBL" id="KAE9455623.1"/>
    </source>
</evidence>
<feature type="repeat" description="PPR" evidence="3">
    <location>
        <begin position="244"/>
        <end position="278"/>
    </location>
</feature>
<keyword evidence="2" id="KW-0677">Repeat</keyword>
<feature type="repeat" description="PPR" evidence="3">
    <location>
        <begin position="498"/>
        <end position="532"/>
    </location>
</feature>
<proteinExistence type="inferred from homology"/>
<feature type="repeat" description="PPR" evidence="3">
    <location>
        <begin position="314"/>
        <end position="348"/>
    </location>
</feature>
<dbReference type="EMBL" id="QEFC01001830">
    <property type="protein sequence ID" value="KAE9455623.1"/>
    <property type="molecule type" value="Genomic_DNA"/>
</dbReference>
<feature type="repeat" description="PPR" evidence="3">
    <location>
        <begin position="568"/>
        <end position="601"/>
    </location>
</feature>
<feature type="repeat" description="PPR" evidence="3">
    <location>
        <begin position="463"/>
        <end position="497"/>
    </location>
</feature>
<dbReference type="PROSITE" id="PS51375">
    <property type="entry name" value="PPR"/>
    <property type="match status" value="11"/>
</dbReference>
<dbReference type="Pfam" id="PF12854">
    <property type="entry name" value="PPR_1"/>
    <property type="match status" value="2"/>
</dbReference>
<feature type="repeat" description="PPR" evidence="3">
    <location>
        <begin position="349"/>
        <end position="383"/>
    </location>
</feature>
<sequence length="706" mass="79494">MAFSSCLLQFHPFTLPHTLSLTPLSLSSKSLKPIYTIPHRELLTSISASTSPSPSLTHKLPPDFSTEQLLHALSQRNDETSALNLFHWASKQPNFKPTLPVYKEIIRKLGHLGSFDSMKRILKDMRVSNCRPDEGTFLIFIESYAKRDLYDDAIGVLDMMEHEFGLKPGRYTFNFLLNVLVDGNKLKLVASVHSMMFARGVEPDVSTFNIVIKALCNSHQIRHAILMIEDLSNYGNDSSSMPTEKVTVNVLIHGYCKEGRIEEALKYAEEMWVEGFRPDQFTFNTLVHGLCKSGHVEHALELLDLMLQEGFDPDVVTYNTLISELCKSGQDDEAMEVLNQMISRDCSPDTVIYNTLLSNLCKEKQMEKAAEFARIITKKGILLDVSTLNSLIEGLCLTKNHKFAIELFHELKNQGCQPDEFTYNMLVDSLCLRGKLDEALCLFKEMETCGFTPNMELQGVSRNKVTYNSLIDGLCMSKRMNEAAELMDQMITEGLQPDKFTYDKMLSHFCRAGNMKKAADIVQTMASNGCELDHLTYGTLIQGFCKARKIKPATRLLRTMQLNGMALTPQIYNPLIEALFKEDIKEAMRLFREMEEKGHPPDAVLYKIVFRGLCSGGGPIGEAVDFLVEMTDNRLTPEFSTFCLLAKGLCVLSMEDTLVMLVERIMKADNFSENEVSVEISQERLLVKVDAGKPGLQDTACIPACF</sequence>
<feature type="repeat" description="PPR" evidence="3">
    <location>
        <begin position="602"/>
        <end position="637"/>
    </location>
</feature>
<dbReference type="PANTHER" id="PTHR47933">
    <property type="entry name" value="PENTATRICOPEPTIDE REPEAT-CONTAINING PROTEIN 1, MITOCHONDRIAL"/>
    <property type="match status" value="1"/>
</dbReference>
<dbReference type="InterPro" id="IPR051240">
    <property type="entry name" value="Mito_RNA-Proc/Resp"/>
</dbReference>
<evidence type="ECO:0000256" key="3">
    <source>
        <dbReference type="PROSITE-ProRule" id="PRU00708"/>
    </source>
</evidence>
<feature type="repeat" description="PPR" evidence="3">
    <location>
        <begin position="279"/>
        <end position="313"/>
    </location>
</feature>
<dbReference type="AlphaFoldDB" id="A0A6A4L7Z1"/>
<feature type="repeat" description="PPR" evidence="3">
    <location>
        <begin position="533"/>
        <end position="567"/>
    </location>
</feature>
<feature type="repeat" description="PPR" evidence="3">
    <location>
        <begin position="419"/>
        <end position="453"/>
    </location>
</feature>
<feature type="repeat" description="PPR" evidence="3">
    <location>
        <begin position="384"/>
        <end position="418"/>
    </location>
</feature>
<organism evidence="4 5">
    <name type="scientific">Rhododendron williamsianum</name>
    <dbReference type="NCBI Taxonomy" id="262921"/>
    <lineage>
        <taxon>Eukaryota</taxon>
        <taxon>Viridiplantae</taxon>
        <taxon>Streptophyta</taxon>
        <taxon>Embryophyta</taxon>
        <taxon>Tracheophyta</taxon>
        <taxon>Spermatophyta</taxon>
        <taxon>Magnoliopsida</taxon>
        <taxon>eudicotyledons</taxon>
        <taxon>Gunneridae</taxon>
        <taxon>Pentapetalae</taxon>
        <taxon>asterids</taxon>
        <taxon>Ericales</taxon>
        <taxon>Ericaceae</taxon>
        <taxon>Ericoideae</taxon>
        <taxon>Rhodoreae</taxon>
        <taxon>Rhododendron</taxon>
    </lineage>
</organism>
<keyword evidence="5" id="KW-1185">Reference proteome</keyword>
<name>A0A6A4L7Z1_9ERIC</name>
<dbReference type="OrthoDB" id="185373at2759"/>
<gene>
    <name evidence="4" type="ORF">C3L33_12472</name>
</gene>
<dbReference type="Proteomes" id="UP000428333">
    <property type="component" value="Linkage Group LG07"/>
</dbReference>
<dbReference type="Gene3D" id="1.25.40.10">
    <property type="entry name" value="Tetratricopeptide repeat domain"/>
    <property type="match status" value="6"/>
</dbReference>
<comment type="caution">
    <text evidence="4">The sequence shown here is derived from an EMBL/GenBank/DDBJ whole genome shotgun (WGS) entry which is preliminary data.</text>
</comment>
<feature type="non-terminal residue" evidence="4">
    <location>
        <position position="1"/>
    </location>
</feature>
<dbReference type="Pfam" id="PF01535">
    <property type="entry name" value="PPR"/>
    <property type="match status" value="2"/>
</dbReference>
<evidence type="ECO:0000256" key="2">
    <source>
        <dbReference type="ARBA" id="ARBA00022737"/>
    </source>
</evidence>